<dbReference type="AlphaFoldDB" id="A0A0D2LXY1"/>
<accession>A0A0D2LXY1</accession>
<keyword evidence="2" id="KW-1185">Reference proteome</keyword>
<gene>
    <name evidence="1" type="ORF">MNEG_13611</name>
</gene>
<evidence type="ECO:0000313" key="1">
    <source>
        <dbReference type="EMBL" id="KIY94351.1"/>
    </source>
</evidence>
<proteinExistence type="predicted"/>
<reference evidence="1 2" key="1">
    <citation type="journal article" date="2013" name="BMC Genomics">
        <title>Reconstruction of the lipid metabolism for the microalga Monoraphidium neglectum from its genome sequence reveals characteristics suitable for biofuel production.</title>
        <authorList>
            <person name="Bogen C."/>
            <person name="Al-Dilaimi A."/>
            <person name="Albersmeier A."/>
            <person name="Wichmann J."/>
            <person name="Grundmann M."/>
            <person name="Rupp O."/>
            <person name="Lauersen K.J."/>
            <person name="Blifernez-Klassen O."/>
            <person name="Kalinowski J."/>
            <person name="Goesmann A."/>
            <person name="Mussgnug J.H."/>
            <person name="Kruse O."/>
        </authorList>
    </citation>
    <scope>NUCLEOTIDE SEQUENCE [LARGE SCALE GENOMIC DNA]</scope>
    <source>
        <strain evidence="1 2">SAG 48.87</strain>
    </source>
</reference>
<sequence length="266" mass="28038">GGGRGSEQGSEAAARRGPRGWGADELLLLLSSLSALDAPPDALRAAAPLRRAARALLPRLGPGALARLLAAAAALRWAPAGPTMHVASLQLWRCMRRLKPGELAAAGGAAARLGLRLGRQWSSRFLACTRALARRRAAVSARHQGELQWAAQYAWRCAGGGRRRGGSAGACAGLPAASGLATRLQRAQALRRRQAQRQQAWRRPAGAAAAVKGPLRLGAATCPRRPSLIVRGLSRPLGFLAWAYRRRLAAARHRRFAAVAAAPQSV</sequence>
<dbReference type="GeneID" id="25731091"/>
<dbReference type="RefSeq" id="XP_013893371.1">
    <property type="nucleotide sequence ID" value="XM_014037917.1"/>
</dbReference>
<name>A0A0D2LXY1_9CHLO</name>
<feature type="non-terminal residue" evidence="1">
    <location>
        <position position="1"/>
    </location>
</feature>
<protein>
    <submittedName>
        <fullName evidence="1">Uncharacterized protein</fullName>
    </submittedName>
</protein>
<dbReference type="KEGG" id="mng:MNEG_13611"/>
<dbReference type="EMBL" id="KK104153">
    <property type="protein sequence ID" value="KIY94351.1"/>
    <property type="molecule type" value="Genomic_DNA"/>
</dbReference>
<evidence type="ECO:0000313" key="2">
    <source>
        <dbReference type="Proteomes" id="UP000054498"/>
    </source>
</evidence>
<dbReference type="Proteomes" id="UP000054498">
    <property type="component" value="Unassembled WGS sequence"/>
</dbReference>
<organism evidence="1 2">
    <name type="scientific">Monoraphidium neglectum</name>
    <dbReference type="NCBI Taxonomy" id="145388"/>
    <lineage>
        <taxon>Eukaryota</taxon>
        <taxon>Viridiplantae</taxon>
        <taxon>Chlorophyta</taxon>
        <taxon>core chlorophytes</taxon>
        <taxon>Chlorophyceae</taxon>
        <taxon>CS clade</taxon>
        <taxon>Sphaeropleales</taxon>
        <taxon>Selenastraceae</taxon>
        <taxon>Monoraphidium</taxon>
    </lineage>
</organism>